<reference evidence="5 6" key="1">
    <citation type="submission" date="2014-04" db="EMBL/GenBank/DDBJ databases">
        <authorList>
            <consortium name="International Citrus Genome Consortium"/>
            <person name="Gmitter F."/>
            <person name="Chen C."/>
            <person name="Farmerie W."/>
            <person name="Harkins T."/>
            <person name="Desany B."/>
            <person name="Mohiuddin M."/>
            <person name="Kodira C."/>
            <person name="Borodovsky M."/>
            <person name="Lomsadze A."/>
            <person name="Burns P."/>
            <person name="Jenkins J."/>
            <person name="Prochnik S."/>
            <person name="Shu S."/>
            <person name="Chapman J."/>
            <person name="Pitluck S."/>
            <person name="Schmutz J."/>
            <person name="Rokhsar D."/>
        </authorList>
    </citation>
    <scope>NUCLEOTIDE SEQUENCE</scope>
</reference>
<dbReference type="EMBL" id="KK791996">
    <property type="protein sequence ID" value="KDO37082.1"/>
    <property type="molecule type" value="Genomic_DNA"/>
</dbReference>
<protein>
    <submittedName>
        <fullName evidence="5">Uncharacterized protein</fullName>
    </submittedName>
</protein>
<proteinExistence type="predicted"/>
<dbReference type="Proteomes" id="UP000027120">
    <property type="component" value="Unassembled WGS sequence"/>
</dbReference>
<dbReference type="GO" id="GO:0016779">
    <property type="term" value="F:nucleotidyltransferase activity"/>
    <property type="evidence" value="ECO:0007669"/>
    <property type="project" value="UniProtKB-KW"/>
</dbReference>
<organism evidence="5 6">
    <name type="scientific">Citrus sinensis</name>
    <name type="common">Sweet orange</name>
    <name type="synonym">Citrus aurantium var. sinensis</name>
    <dbReference type="NCBI Taxonomy" id="2711"/>
    <lineage>
        <taxon>Eukaryota</taxon>
        <taxon>Viridiplantae</taxon>
        <taxon>Streptophyta</taxon>
        <taxon>Embryophyta</taxon>
        <taxon>Tracheophyta</taxon>
        <taxon>Spermatophyta</taxon>
        <taxon>Magnoliopsida</taxon>
        <taxon>eudicotyledons</taxon>
        <taxon>Gunneridae</taxon>
        <taxon>Pentapetalae</taxon>
        <taxon>rosids</taxon>
        <taxon>malvids</taxon>
        <taxon>Sapindales</taxon>
        <taxon>Rutaceae</taxon>
        <taxon>Aurantioideae</taxon>
        <taxon>Citrus</taxon>
    </lineage>
</organism>
<sequence>MAITKKGLHLKSGQVLIAEDNYVVIQLTKPYLTTPGVTVHGQYGAILYERDTLVTFIYKKLRYGSITQGLLKVKQVLEVHSLYLILMNRKKRVNKLKLIARVLANSCGFALSIHT</sequence>
<dbReference type="InterPro" id="IPR050254">
    <property type="entry name" value="RNA_pol_beta''_euk"/>
</dbReference>
<keyword evidence="4" id="KW-0804">Transcription</keyword>
<dbReference type="PANTHER" id="PTHR34995:SF1">
    <property type="entry name" value="DNA-DIRECTED RNA POLYMERASE SUBUNIT BETA"/>
    <property type="match status" value="1"/>
</dbReference>
<keyword evidence="6" id="KW-1185">Reference proteome</keyword>
<evidence type="ECO:0000313" key="6">
    <source>
        <dbReference type="Proteomes" id="UP000027120"/>
    </source>
</evidence>
<keyword evidence="1" id="KW-0240">DNA-directed RNA polymerase</keyword>
<evidence type="ECO:0000256" key="3">
    <source>
        <dbReference type="ARBA" id="ARBA00022695"/>
    </source>
</evidence>
<dbReference type="PANTHER" id="PTHR34995">
    <property type="entry name" value="DNA-DIRECTED RNA POLYMERASE SUBUNIT BETA"/>
    <property type="match status" value="1"/>
</dbReference>
<keyword evidence="3" id="KW-0548">Nucleotidyltransferase</keyword>
<evidence type="ECO:0000256" key="4">
    <source>
        <dbReference type="ARBA" id="ARBA00023163"/>
    </source>
</evidence>
<evidence type="ECO:0000256" key="2">
    <source>
        <dbReference type="ARBA" id="ARBA00022679"/>
    </source>
</evidence>
<keyword evidence="2" id="KW-0808">Transferase</keyword>
<dbReference type="SMR" id="A0A067DDI8"/>
<dbReference type="AlphaFoldDB" id="A0A067DDI8"/>
<dbReference type="GO" id="GO:0000428">
    <property type="term" value="C:DNA-directed RNA polymerase complex"/>
    <property type="evidence" value="ECO:0007669"/>
    <property type="project" value="UniProtKB-KW"/>
</dbReference>
<gene>
    <name evidence="5" type="ORF">CISIN_1g042856mg</name>
</gene>
<name>A0A067DDI8_CITSI</name>
<evidence type="ECO:0000313" key="5">
    <source>
        <dbReference type="EMBL" id="KDO37082.1"/>
    </source>
</evidence>
<dbReference type="STRING" id="2711.A0A067DDI8"/>
<evidence type="ECO:0000256" key="1">
    <source>
        <dbReference type="ARBA" id="ARBA00022478"/>
    </source>
</evidence>
<feature type="non-terminal residue" evidence="5">
    <location>
        <position position="115"/>
    </location>
</feature>
<accession>A0A067DDI8</accession>